<evidence type="ECO:0000313" key="7">
    <source>
        <dbReference type="EMBL" id="MEC5384251.1"/>
    </source>
</evidence>
<keyword evidence="4" id="KW-0274">FAD</keyword>
<proteinExistence type="inferred from homology"/>
<dbReference type="InterPro" id="IPR029058">
    <property type="entry name" value="AB_hydrolase_fold"/>
</dbReference>
<keyword evidence="5" id="KW-0560">Oxidoreductase</keyword>
<comment type="caution">
    <text evidence="7">The sequence shown here is derived from an EMBL/GenBank/DDBJ whole genome shotgun (WGS) entry which is preliminary data.</text>
</comment>
<evidence type="ECO:0000313" key="8">
    <source>
        <dbReference type="Proteomes" id="UP001331561"/>
    </source>
</evidence>
<evidence type="ECO:0000256" key="4">
    <source>
        <dbReference type="ARBA" id="ARBA00022827"/>
    </source>
</evidence>
<dbReference type="PANTHER" id="PTHR47470">
    <property type="entry name" value="CHOLESTEROL OXIDASE"/>
    <property type="match status" value="1"/>
</dbReference>
<name>A0ABU6JYI6_9RHOO</name>
<dbReference type="InterPro" id="IPR052542">
    <property type="entry name" value="Cholesterol_Oxidase"/>
</dbReference>
<dbReference type="Gene3D" id="3.40.50.1820">
    <property type="entry name" value="alpha/beta hydrolase"/>
    <property type="match status" value="1"/>
</dbReference>
<dbReference type="Proteomes" id="UP001331561">
    <property type="component" value="Unassembled WGS sequence"/>
</dbReference>
<accession>A0ABU6JYI6</accession>
<protein>
    <submittedName>
        <fullName evidence="7">Alpha/beta fold hydrolase</fullName>
    </submittedName>
</protein>
<evidence type="ECO:0000256" key="1">
    <source>
        <dbReference type="ARBA" id="ARBA00001974"/>
    </source>
</evidence>
<keyword evidence="7" id="KW-0378">Hydrolase</keyword>
<dbReference type="RefSeq" id="WP_327597232.1">
    <property type="nucleotide sequence ID" value="NZ_JAYXHS010000001.1"/>
</dbReference>
<reference evidence="7 8" key="1">
    <citation type="submission" date="2024-01" db="EMBL/GenBank/DDBJ databases">
        <title>Uliginosibacterium soil sp. nov.</title>
        <authorList>
            <person name="Lv Y."/>
        </authorList>
    </citation>
    <scope>NUCLEOTIDE SEQUENCE [LARGE SCALE GENOMIC DNA]</scope>
    <source>
        <strain evidence="7 8">H3</strain>
    </source>
</reference>
<dbReference type="InterPro" id="IPR000073">
    <property type="entry name" value="AB_hydrolase_1"/>
</dbReference>
<dbReference type="SUPFAM" id="SSF53474">
    <property type="entry name" value="alpha/beta-Hydrolases"/>
    <property type="match status" value="1"/>
</dbReference>
<comment type="cofactor">
    <cofactor evidence="1">
        <name>FAD</name>
        <dbReference type="ChEBI" id="CHEBI:57692"/>
    </cofactor>
</comment>
<feature type="domain" description="AB hydrolase-1" evidence="6">
    <location>
        <begin position="32"/>
        <end position="139"/>
    </location>
</feature>
<evidence type="ECO:0000259" key="6">
    <source>
        <dbReference type="Pfam" id="PF00561"/>
    </source>
</evidence>
<dbReference type="Pfam" id="PF00561">
    <property type="entry name" value="Abhydrolase_1"/>
    <property type="match status" value="1"/>
</dbReference>
<evidence type="ECO:0000256" key="5">
    <source>
        <dbReference type="ARBA" id="ARBA00023002"/>
    </source>
</evidence>
<organism evidence="7 8">
    <name type="scientific">Uliginosibacterium silvisoli</name>
    <dbReference type="NCBI Taxonomy" id="3114758"/>
    <lineage>
        <taxon>Bacteria</taxon>
        <taxon>Pseudomonadati</taxon>
        <taxon>Pseudomonadota</taxon>
        <taxon>Betaproteobacteria</taxon>
        <taxon>Rhodocyclales</taxon>
        <taxon>Zoogloeaceae</taxon>
        <taxon>Uliginosibacterium</taxon>
    </lineage>
</organism>
<keyword evidence="3" id="KW-0285">Flavoprotein</keyword>
<comment type="similarity">
    <text evidence="2">Belongs to the GMC oxidoreductase family.</text>
</comment>
<dbReference type="EMBL" id="JAYXHS010000001">
    <property type="protein sequence ID" value="MEC5384251.1"/>
    <property type="molecule type" value="Genomic_DNA"/>
</dbReference>
<gene>
    <name evidence="7" type="ORF">VVD49_00880</name>
</gene>
<evidence type="ECO:0000256" key="2">
    <source>
        <dbReference type="ARBA" id="ARBA00010790"/>
    </source>
</evidence>
<keyword evidence="8" id="KW-1185">Reference proteome</keyword>
<sequence>MPVSEVVPFTAADGFQCNLIHVTGDRAPSKGPVLLVHGAGVRANIFQPRTETTLVDYLLANGYDVWLENWRASIEFSPNRWTLDQAAAYDHPAAVQKLVEQTGAAEVKAVIHCQGSTSFMMSAVAGLVPQVTTIVSNAVALHPVVPAMSRLKLSLATPIVATMTDYLNPQWGLKAEGLVPKLLASTVALTHHECDNPVCKFSSFTYGTGFPVLWRHENLNDATHEWLKHEFASVPLRFFKQMSRSVSKGQLISVEGLDQLPAEFAAQPPKTSARFAFLAGEQNICFLPESQQRTFDFFEQQRRHFHSLRILPDYGHLDIFIGKNAARDVFPIILDELDRPH</sequence>
<dbReference type="GO" id="GO:0016787">
    <property type="term" value="F:hydrolase activity"/>
    <property type="evidence" value="ECO:0007669"/>
    <property type="project" value="UniProtKB-KW"/>
</dbReference>
<evidence type="ECO:0000256" key="3">
    <source>
        <dbReference type="ARBA" id="ARBA00022630"/>
    </source>
</evidence>
<dbReference type="PANTHER" id="PTHR47470:SF1">
    <property type="entry name" value="FAD-DEPENDENT OXIDOREDUCTASE 2 FAD BINDING DOMAIN-CONTAINING PROTEIN"/>
    <property type="match status" value="1"/>
</dbReference>